<dbReference type="EMBL" id="BAAAYK010000038">
    <property type="protein sequence ID" value="GAA3356959.1"/>
    <property type="molecule type" value="Genomic_DNA"/>
</dbReference>
<dbReference type="Pfam" id="PF05954">
    <property type="entry name" value="Phage_GPD"/>
    <property type="match status" value="1"/>
</dbReference>
<dbReference type="Gene3D" id="2.30.110.50">
    <property type="match status" value="1"/>
</dbReference>
<gene>
    <name evidence="2" type="ORF">GCM10020366_23050</name>
</gene>
<dbReference type="NCBIfam" id="NF033848">
    <property type="entry name" value="VgrG_rel"/>
    <property type="match status" value="1"/>
</dbReference>
<keyword evidence="3" id="KW-1185">Reference proteome</keyword>
<dbReference type="Gene3D" id="2.40.50.230">
    <property type="entry name" value="Gp5 N-terminal domain"/>
    <property type="match status" value="1"/>
</dbReference>
<sequence>MGSSAEQDGRSFAADPIIKCPGKLPPPWQEQLVSCVVDENVGLPDAATLTFRDPDHELLTATPITIGTALTVSMSTAGGGTPEKLFAGEVTALELDSDGTGSFTVVRAMNKAHRLLRGRKVVAYKNMKADAIVKKVATAAGLTVGEVRAKPITYTQLAQPNISDWDFLQNLAQEHGVTVRVDETGKLDFAPLAPAASAPAPSTSAAKSPFVLEYGRNLMALRAVLTSTDQVGKVEVRGWDVQAKKPVVAEQTVARSGTTVPGMTPAEAIKDFGKKSSTTVTDTAYGTRAEADALAESLSAATSAGLGEVEAVVEGDPKLRAGVPVALGNAGDKFSGKYTATAVHHVIEPGLGYRTTVQVSTSPDRSLAGLTTGANAPDRGPRIPGVVNAIVTDVSEPAGGGRGWVKLTFPWLDAKYVSDWARSVQLGGQGGGVISPSVNDEVLVAFEQGCLDKPYVLGGLYNGKDKPSEHDIPLIERGKVARRSLVSRDGHRLELIDSKKGPPGVRIASGDDRLEVRLDEKARTIEIAVTRPGGRGSLSSITLDDGGITLDAGTGEVKVKGRNINLDATADARISALQNASLKGSLSADIDGGGTAALHAMLVRIN</sequence>
<comment type="caution">
    <text evidence="2">The sequence shown here is derived from an EMBL/GenBank/DDBJ whole genome shotgun (WGS) entry which is preliminary data.</text>
</comment>
<reference evidence="3" key="1">
    <citation type="journal article" date="2019" name="Int. J. Syst. Evol. Microbiol.">
        <title>The Global Catalogue of Microorganisms (GCM) 10K type strain sequencing project: providing services to taxonomists for standard genome sequencing and annotation.</title>
        <authorList>
            <consortium name="The Broad Institute Genomics Platform"/>
            <consortium name="The Broad Institute Genome Sequencing Center for Infectious Disease"/>
            <person name="Wu L."/>
            <person name="Ma J."/>
        </authorList>
    </citation>
    <scope>NUCLEOTIDE SEQUENCE [LARGE SCALE GENOMIC DNA]</scope>
    <source>
        <strain evidence="3">JCM 9687</strain>
    </source>
</reference>
<dbReference type="Gene3D" id="4.10.220.110">
    <property type="match status" value="1"/>
</dbReference>
<proteinExistence type="predicted"/>
<evidence type="ECO:0000313" key="2">
    <source>
        <dbReference type="EMBL" id="GAA3356959.1"/>
    </source>
</evidence>
<evidence type="ECO:0000313" key="3">
    <source>
        <dbReference type="Proteomes" id="UP001500483"/>
    </source>
</evidence>
<organism evidence="2 3">
    <name type="scientific">Saccharopolyspora gregorii</name>
    <dbReference type="NCBI Taxonomy" id="33914"/>
    <lineage>
        <taxon>Bacteria</taxon>
        <taxon>Bacillati</taxon>
        <taxon>Actinomycetota</taxon>
        <taxon>Actinomycetes</taxon>
        <taxon>Pseudonocardiales</taxon>
        <taxon>Pseudonocardiaceae</taxon>
        <taxon>Saccharopolyspora</taxon>
    </lineage>
</organism>
<dbReference type="InterPro" id="IPR006531">
    <property type="entry name" value="Gp5/Vgr_OB"/>
</dbReference>
<dbReference type="InterPro" id="IPR047702">
    <property type="entry name" value="VgrG-rel"/>
</dbReference>
<dbReference type="Pfam" id="PF04717">
    <property type="entry name" value="Phage_base_V"/>
    <property type="match status" value="1"/>
</dbReference>
<dbReference type="SUPFAM" id="SSF69279">
    <property type="entry name" value="Phage tail proteins"/>
    <property type="match status" value="1"/>
</dbReference>
<dbReference type="InterPro" id="IPR037026">
    <property type="entry name" value="Vgr_OB-fold_dom_sf"/>
</dbReference>
<dbReference type="SUPFAM" id="SSF69255">
    <property type="entry name" value="gp5 N-terminal domain-like"/>
    <property type="match status" value="1"/>
</dbReference>
<dbReference type="Proteomes" id="UP001500483">
    <property type="component" value="Unassembled WGS sequence"/>
</dbReference>
<feature type="domain" description="Gp5/Type VI secretion system Vgr protein OB-fold" evidence="1">
    <location>
        <begin position="388"/>
        <end position="461"/>
    </location>
</feature>
<dbReference type="RefSeq" id="WP_344926111.1">
    <property type="nucleotide sequence ID" value="NZ_BAAAYK010000038.1"/>
</dbReference>
<dbReference type="Gene3D" id="3.55.50.10">
    <property type="entry name" value="Baseplate protein-like domains"/>
    <property type="match status" value="1"/>
</dbReference>
<protein>
    <submittedName>
        <fullName evidence="2">VgrG-related protein</fullName>
    </submittedName>
</protein>
<name>A0ABP6RM61_9PSEU</name>
<evidence type="ECO:0000259" key="1">
    <source>
        <dbReference type="Pfam" id="PF04717"/>
    </source>
</evidence>
<accession>A0ABP6RM61</accession>